<feature type="domain" description="NAD(P)-binding" evidence="1">
    <location>
        <begin position="4"/>
        <end position="302"/>
    </location>
</feature>
<dbReference type="STRING" id="1817863.A2Y62_06265"/>
<dbReference type="Gene3D" id="3.90.25.10">
    <property type="entry name" value="UDP-galactose 4-epimerase, domain 1"/>
    <property type="match status" value="1"/>
</dbReference>
<dbReference type="Proteomes" id="UP000178943">
    <property type="component" value="Unassembled WGS sequence"/>
</dbReference>
<evidence type="ECO:0000313" key="3">
    <source>
        <dbReference type="Proteomes" id="UP000178943"/>
    </source>
</evidence>
<dbReference type="PANTHER" id="PTHR43000">
    <property type="entry name" value="DTDP-D-GLUCOSE 4,6-DEHYDRATASE-RELATED"/>
    <property type="match status" value="1"/>
</dbReference>
<comment type="caution">
    <text evidence="2">The sequence shown here is derived from an EMBL/GenBank/DDBJ whole genome shotgun (WGS) entry which is preliminary data.</text>
</comment>
<dbReference type="Gene3D" id="3.40.50.720">
    <property type="entry name" value="NAD(P)-binding Rossmann-like Domain"/>
    <property type="match status" value="1"/>
</dbReference>
<dbReference type="AlphaFoldDB" id="A0A1F5VH33"/>
<dbReference type="Pfam" id="PF16363">
    <property type="entry name" value="GDP_Man_Dehyd"/>
    <property type="match status" value="1"/>
</dbReference>
<name>A0A1F5VH33_9BACT</name>
<proteinExistence type="predicted"/>
<organism evidence="2 3">
    <name type="scientific">Candidatus Fischerbacteria bacterium RBG_13_37_8</name>
    <dbReference type="NCBI Taxonomy" id="1817863"/>
    <lineage>
        <taxon>Bacteria</taxon>
        <taxon>Candidatus Fischeribacteriota</taxon>
    </lineage>
</organism>
<dbReference type="SUPFAM" id="SSF51735">
    <property type="entry name" value="NAD(P)-binding Rossmann-fold domains"/>
    <property type="match status" value="1"/>
</dbReference>
<accession>A0A1F5VH33</accession>
<evidence type="ECO:0000313" key="2">
    <source>
        <dbReference type="EMBL" id="OGF62735.1"/>
    </source>
</evidence>
<reference evidence="2 3" key="1">
    <citation type="journal article" date="2016" name="Nat. Commun.">
        <title>Thousands of microbial genomes shed light on interconnected biogeochemical processes in an aquifer system.</title>
        <authorList>
            <person name="Anantharaman K."/>
            <person name="Brown C.T."/>
            <person name="Hug L.A."/>
            <person name="Sharon I."/>
            <person name="Castelle C.J."/>
            <person name="Probst A.J."/>
            <person name="Thomas B.C."/>
            <person name="Singh A."/>
            <person name="Wilkins M.J."/>
            <person name="Karaoz U."/>
            <person name="Brodie E.L."/>
            <person name="Williams K.H."/>
            <person name="Hubbard S.S."/>
            <person name="Banfield J.F."/>
        </authorList>
    </citation>
    <scope>NUCLEOTIDE SEQUENCE [LARGE SCALE GENOMIC DNA]</scope>
</reference>
<dbReference type="InterPro" id="IPR016040">
    <property type="entry name" value="NAD(P)-bd_dom"/>
</dbReference>
<evidence type="ECO:0000259" key="1">
    <source>
        <dbReference type="Pfam" id="PF16363"/>
    </source>
</evidence>
<gene>
    <name evidence="2" type="ORF">A2Y62_06265</name>
</gene>
<dbReference type="InterPro" id="IPR036291">
    <property type="entry name" value="NAD(P)-bd_dom_sf"/>
</dbReference>
<sequence>MKAFITGITGFVGSHLSERLLASGFEVAGIDTNESGLQYLPSKKNISFYCGDITDEDFIQRTLLDYQPDWIFHLAGISSVSKSWQNLKTTYQINILGAFNLLESCLLLKNKPRVLLVGSAEEYGKINTKRAIKESFSLKGFSPYAISKITQEYLGIHYYKIHKLPIVRTRSFNHTGPRQSDAFVCSSFCKQVAEIECLGKEAVIKVGNLESCRDFSDVRDVVDAYILLMKKGRASSAYNVCSMKAYSIKDILTMIIGYSSKSITIETDESRFRKMEIPYLMGDNTKLKKLGWLQSYSIEQTLLDSLQYWRTICQGNVL</sequence>
<dbReference type="EMBL" id="MFGW01000176">
    <property type="protein sequence ID" value="OGF62735.1"/>
    <property type="molecule type" value="Genomic_DNA"/>
</dbReference>
<protein>
    <recommendedName>
        <fullName evidence="1">NAD(P)-binding domain-containing protein</fullName>
    </recommendedName>
</protein>